<dbReference type="EMBL" id="GECU01005675">
    <property type="protein sequence ID" value="JAT02032.1"/>
    <property type="molecule type" value="Transcribed_RNA"/>
</dbReference>
<feature type="non-terminal residue" evidence="1">
    <location>
        <position position="1"/>
    </location>
</feature>
<gene>
    <name evidence="1" type="ORF">g.896</name>
</gene>
<evidence type="ECO:0000313" key="1">
    <source>
        <dbReference type="EMBL" id="JAT02032.1"/>
    </source>
</evidence>
<organism evidence="1">
    <name type="scientific">Homalodisca liturata</name>
    <dbReference type="NCBI Taxonomy" id="320908"/>
    <lineage>
        <taxon>Eukaryota</taxon>
        <taxon>Metazoa</taxon>
        <taxon>Ecdysozoa</taxon>
        <taxon>Arthropoda</taxon>
        <taxon>Hexapoda</taxon>
        <taxon>Insecta</taxon>
        <taxon>Pterygota</taxon>
        <taxon>Neoptera</taxon>
        <taxon>Paraneoptera</taxon>
        <taxon>Hemiptera</taxon>
        <taxon>Auchenorrhyncha</taxon>
        <taxon>Membracoidea</taxon>
        <taxon>Cicadellidae</taxon>
        <taxon>Cicadellinae</taxon>
        <taxon>Proconiini</taxon>
        <taxon>Homalodisca</taxon>
    </lineage>
</organism>
<dbReference type="AlphaFoldDB" id="A0A1B6JS50"/>
<feature type="non-terminal residue" evidence="1">
    <location>
        <position position="117"/>
    </location>
</feature>
<proteinExistence type="predicted"/>
<sequence>KMCILLGDINLDLLKNDVHIDEYKNCCVEAGLVQCIDKPARVTEKSQSSIDHIFVRYSDMTKVKAAIFQTAFTDHYSTALTITETATDTDTQLPPRTYVDHALLTDNLAKSYWEAVL</sequence>
<evidence type="ECO:0008006" key="2">
    <source>
        <dbReference type="Google" id="ProtNLM"/>
    </source>
</evidence>
<protein>
    <recommendedName>
        <fullName evidence="2">Endonuclease/exonuclease/phosphatase domain-containing protein</fullName>
    </recommendedName>
</protein>
<name>A0A1B6JS50_9HEMI</name>
<reference evidence="1" key="1">
    <citation type="submission" date="2015-11" db="EMBL/GenBank/DDBJ databases">
        <title>De novo transcriptome assembly of four potential Pierce s Disease insect vectors from Arizona vineyards.</title>
        <authorList>
            <person name="Tassone E.E."/>
        </authorList>
    </citation>
    <scope>NUCLEOTIDE SEQUENCE</scope>
</reference>
<accession>A0A1B6JS50</accession>